<reference evidence="2" key="1">
    <citation type="journal article" date="2023" name="BMC Genomics">
        <title>Chromosome-level genome assemblies of Cutaneotrichosporon spp. (Trichosporonales, Basidiomycota) reveal imbalanced evolution between nucleotide sequences and chromosome synteny.</title>
        <authorList>
            <person name="Kobayashi Y."/>
            <person name="Kayamori A."/>
            <person name="Aoki K."/>
            <person name="Shiwa Y."/>
            <person name="Matsutani M."/>
            <person name="Fujita N."/>
            <person name="Sugita T."/>
            <person name="Iwasaki W."/>
            <person name="Tanaka N."/>
            <person name="Takashima M."/>
        </authorList>
    </citation>
    <scope>NUCLEOTIDE SEQUENCE</scope>
    <source>
        <strain evidence="2">HIS019</strain>
    </source>
</reference>
<name>A0AA48QWC5_9TREE</name>
<gene>
    <name evidence="2" type="ORF">CcaverHIS019_0410260</name>
</gene>
<evidence type="ECO:0000313" key="2">
    <source>
        <dbReference type="EMBL" id="BEI92206.1"/>
    </source>
</evidence>
<evidence type="ECO:0008006" key="4">
    <source>
        <dbReference type="Google" id="ProtNLM"/>
    </source>
</evidence>
<organism evidence="2 3">
    <name type="scientific">Cutaneotrichosporon cavernicola</name>
    <dbReference type="NCBI Taxonomy" id="279322"/>
    <lineage>
        <taxon>Eukaryota</taxon>
        <taxon>Fungi</taxon>
        <taxon>Dikarya</taxon>
        <taxon>Basidiomycota</taxon>
        <taxon>Agaricomycotina</taxon>
        <taxon>Tremellomycetes</taxon>
        <taxon>Trichosporonales</taxon>
        <taxon>Trichosporonaceae</taxon>
        <taxon>Cutaneotrichosporon</taxon>
    </lineage>
</organism>
<dbReference type="EMBL" id="AP028215">
    <property type="protein sequence ID" value="BEI92206.1"/>
    <property type="molecule type" value="Genomic_DNA"/>
</dbReference>
<dbReference type="GeneID" id="85496076"/>
<proteinExistence type="predicted"/>
<dbReference type="PANTHER" id="PTHR11799:SF12">
    <property type="entry name" value="PARAOXONASE-RELATED"/>
    <property type="match status" value="1"/>
</dbReference>
<dbReference type="Gene3D" id="2.120.10.30">
    <property type="entry name" value="TolB, C-terminal domain"/>
    <property type="match status" value="1"/>
</dbReference>
<sequence length="411" mass="44554">MPSLITFAISLAAVTLLFKTLYDRGVTLGAFRDPGAIFHNAGFGDLRFIDGADCEDLHLHEGHIFTACQGAHGSRGKWFPPLAVFDDPSTAGDGELRVINPETFISRKLNLDGFSSFFCTHGIDVIEDPQNSRAVYIQAVNHAPTDEFVKSRDTSLPAEEKADSRIEIFHHVLGSDTATHVRTVRNDLVKMPNDLLATGPTSFFVTNDHFYREGLMRTVEVLGTRATTAWSNTVHVIANAKEKDFDGVDAVYALNGLHNNNGLGRRPGGLTVVDASGGVAYLAHIEGRNIKVDGQVVYESTIDNPSWFTDKYPGDDDRSGLLQAGLAKAIQLHDSVLVDAAVPPIVWLSSGSLEKGWNTTMLFTDDGLSLSSSSAAVMISIDPATNDDKKQAWLFMSGFGSTRVVATKVDL</sequence>
<dbReference type="KEGG" id="ccac:CcaHIS019_0410260"/>
<evidence type="ECO:0000313" key="3">
    <source>
        <dbReference type="Proteomes" id="UP001233271"/>
    </source>
</evidence>
<protein>
    <recommendedName>
        <fullName evidence="4">Serum paraoxonase/arylesterase 2</fullName>
    </recommendedName>
</protein>
<dbReference type="RefSeq" id="XP_060457471.1">
    <property type="nucleotide sequence ID" value="XM_060600926.1"/>
</dbReference>
<keyword evidence="1" id="KW-0732">Signal</keyword>
<evidence type="ECO:0000256" key="1">
    <source>
        <dbReference type="SAM" id="SignalP"/>
    </source>
</evidence>
<dbReference type="PANTHER" id="PTHR11799">
    <property type="entry name" value="PARAOXONASE"/>
    <property type="match status" value="1"/>
</dbReference>
<feature type="chain" id="PRO_5041208805" description="Serum paraoxonase/arylesterase 2" evidence="1">
    <location>
        <begin position="18"/>
        <end position="411"/>
    </location>
</feature>
<accession>A0AA48QWC5</accession>
<keyword evidence="3" id="KW-1185">Reference proteome</keyword>
<dbReference type="InterPro" id="IPR011042">
    <property type="entry name" value="6-blade_b-propeller_TolB-like"/>
</dbReference>
<dbReference type="InterPro" id="IPR051288">
    <property type="entry name" value="Serum_paraoxonase/arylesterase"/>
</dbReference>
<feature type="signal peptide" evidence="1">
    <location>
        <begin position="1"/>
        <end position="17"/>
    </location>
</feature>
<dbReference type="AlphaFoldDB" id="A0AA48QWC5"/>
<dbReference type="Proteomes" id="UP001233271">
    <property type="component" value="Chromosome 4"/>
</dbReference>